<dbReference type="Gene3D" id="3.40.50.300">
    <property type="entry name" value="P-loop containing nucleotide triphosphate hydrolases"/>
    <property type="match status" value="1"/>
</dbReference>
<evidence type="ECO:0000313" key="8">
    <source>
        <dbReference type="EMBL" id="WXB03101.1"/>
    </source>
</evidence>
<dbReference type="Gene3D" id="1.10.8.60">
    <property type="match status" value="1"/>
</dbReference>
<dbReference type="Pfam" id="PF02954">
    <property type="entry name" value="HTH_8"/>
    <property type="match status" value="1"/>
</dbReference>
<dbReference type="PRINTS" id="PR01590">
    <property type="entry name" value="HTHFIS"/>
</dbReference>
<accession>A0ABZ2L1H8</accession>
<dbReference type="InterPro" id="IPR025943">
    <property type="entry name" value="Sigma_54_int_dom_ATP-bd_2"/>
</dbReference>
<dbReference type="InterPro" id="IPR002197">
    <property type="entry name" value="HTH_Fis"/>
</dbReference>
<keyword evidence="4" id="KW-0238">DNA-binding</keyword>
<feature type="domain" description="Sigma-54 factor interaction" evidence="7">
    <location>
        <begin position="342"/>
        <end position="571"/>
    </location>
</feature>
<evidence type="ECO:0000313" key="9">
    <source>
        <dbReference type="Proteomes" id="UP001374803"/>
    </source>
</evidence>
<keyword evidence="3" id="KW-0805">Transcription regulation</keyword>
<dbReference type="PROSITE" id="PS00688">
    <property type="entry name" value="SIGMA54_INTERACT_3"/>
    <property type="match status" value="1"/>
</dbReference>
<dbReference type="InterPro" id="IPR027417">
    <property type="entry name" value="P-loop_NTPase"/>
</dbReference>
<dbReference type="Pfam" id="PF00498">
    <property type="entry name" value="FHA"/>
    <property type="match status" value="1"/>
</dbReference>
<dbReference type="PROSITE" id="PS50045">
    <property type="entry name" value="SIGMA54_INTERACT_4"/>
    <property type="match status" value="1"/>
</dbReference>
<dbReference type="SUPFAM" id="SSF52540">
    <property type="entry name" value="P-loop containing nucleoside triphosphate hydrolases"/>
    <property type="match status" value="1"/>
</dbReference>
<dbReference type="RefSeq" id="WP_394832728.1">
    <property type="nucleotide sequence ID" value="NZ_CP089929.1"/>
</dbReference>
<evidence type="ECO:0000256" key="3">
    <source>
        <dbReference type="ARBA" id="ARBA00023015"/>
    </source>
</evidence>
<dbReference type="SMART" id="SM00065">
    <property type="entry name" value="GAF"/>
    <property type="match status" value="1"/>
</dbReference>
<dbReference type="PROSITE" id="PS00676">
    <property type="entry name" value="SIGMA54_INTERACT_2"/>
    <property type="match status" value="1"/>
</dbReference>
<dbReference type="InterPro" id="IPR009057">
    <property type="entry name" value="Homeodomain-like_sf"/>
</dbReference>
<organism evidence="8 9">
    <name type="scientific">Pendulispora rubella</name>
    <dbReference type="NCBI Taxonomy" id="2741070"/>
    <lineage>
        <taxon>Bacteria</taxon>
        <taxon>Pseudomonadati</taxon>
        <taxon>Myxococcota</taxon>
        <taxon>Myxococcia</taxon>
        <taxon>Myxococcales</taxon>
        <taxon>Sorangiineae</taxon>
        <taxon>Pendulisporaceae</taxon>
        <taxon>Pendulispora</taxon>
    </lineage>
</organism>
<dbReference type="InterPro" id="IPR025662">
    <property type="entry name" value="Sigma_54_int_dom_ATP-bd_1"/>
</dbReference>
<dbReference type="PROSITE" id="PS00675">
    <property type="entry name" value="SIGMA54_INTERACT_1"/>
    <property type="match status" value="1"/>
</dbReference>
<dbReference type="SUPFAM" id="SSF49879">
    <property type="entry name" value="SMAD/FHA domain"/>
    <property type="match status" value="1"/>
</dbReference>
<keyword evidence="2" id="KW-0067">ATP-binding</keyword>
<feature type="domain" description="FHA" evidence="6">
    <location>
        <begin position="23"/>
        <end position="67"/>
    </location>
</feature>
<evidence type="ECO:0000256" key="5">
    <source>
        <dbReference type="ARBA" id="ARBA00023163"/>
    </source>
</evidence>
<dbReference type="InterPro" id="IPR029016">
    <property type="entry name" value="GAF-like_dom_sf"/>
</dbReference>
<dbReference type="Gene3D" id="3.30.450.40">
    <property type="match status" value="1"/>
</dbReference>
<dbReference type="InterPro" id="IPR008984">
    <property type="entry name" value="SMAD_FHA_dom_sf"/>
</dbReference>
<protein>
    <submittedName>
        <fullName evidence="8">Sigma 54-interacting transcriptional regulator</fullName>
    </submittedName>
</protein>
<evidence type="ECO:0000256" key="1">
    <source>
        <dbReference type="ARBA" id="ARBA00022741"/>
    </source>
</evidence>
<evidence type="ECO:0000256" key="4">
    <source>
        <dbReference type="ARBA" id="ARBA00023125"/>
    </source>
</evidence>
<dbReference type="Gene3D" id="2.60.200.20">
    <property type="match status" value="1"/>
</dbReference>
<dbReference type="InterPro" id="IPR003593">
    <property type="entry name" value="AAA+_ATPase"/>
</dbReference>
<dbReference type="CDD" id="cd00009">
    <property type="entry name" value="AAA"/>
    <property type="match status" value="1"/>
</dbReference>
<dbReference type="Pfam" id="PF13185">
    <property type="entry name" value="GAF_2"/>
    <property type="match status" value="1"/>
</dbReference>
<dbReference type="Pfam" id="PF25601">
    <property type="entry name" value="AAA_lid_14"/>
    <property type="match status" value="1"/>
</dbReference>
<dbReference type="EMBL" id="CP089983">
    <property type="protein sequence ID" value="WXB03101.1"/>
    <property type="molecule type" value="Genomic_DNA"/>
</dbReference>
<keyword evidence="5" id="KW-0804">Transcription</keyword>
<dbReference type="InterPro" id="IPR025944">
    <property type="entry name" value="Sigma_54_int_dom_CS"/>
</dbReference>
<dbReference type="Gene3D" id="1.10.10.60">
    <property type="entry name" value="Homeodomain-like"/>
    <property type="match status" value="1"/>
</dbReference>
<dbReference type="PROSITE" id="PS50006">
    <property type="entry name" value="FHA_DOMAIN"/>
    <property type="match status" value="1"/>
</dbReference>
<dbReference type="SUPFAM" id="SSF46689">
    <property type="entry name" value="Homeodomain-like"/>
    <property type="match status" value="1"/>
</dbReference>
<evidence type="ECO:0000259" key="6">
    <source>
        <dbReference type="PROSITE" id="PS50006"/>
    </source>
</evidence>
<dbReference type="CDD" id="cd00060">
    <property type="entry name" value="FHA"/>
    <property type="match status" value="1"/>
</dbReference>
<dbReference type="InterPro" id="IPR000253">
    <property type="entry name" value="FHA_dom"/>
</dbReference>
<proteinExistence type="predicted"/>
<dbReference type="SMART" id="SM00382">
    <property type="entry name" value="AAA"/>
    <property type="match status" value="1"/>
</dbReference>
<evidence type="ECO:0000256" key="2">
    <source>
        <dbReference type="ARBA" id="ARBA00022840"/>
    </source>
</evidence>
<sequence>MIRLEVKSGTSSGKLLDSSADVLRIGRAEDNDLVLSDGLVSGQHAKIVYAADHYVLADQRSTNGTAILRPGPEGPERVPLDAGNNFQVALASGDVIELGSGDHAVSLGVTVKEDPDDARVVAVRRIEEMTAGGQFERHGDRLKTLYEAQTRIGAAGELTEVLIAICDAVFELVPRTTHTTIILRDDDEDGARTGSAGYVPVITRLRGQEGAGSGPIPITRSVFRKVVSERAAVLAADATSEVGQTESLIGARIRSTLGVPLWKGEEILGVLQMDNRESAGVFTSGDLEIVGLMAHNASLAVANARLVKRLRAAEERLKKENAFLKGREETRRTGGRGGQQEIIGHAGPMRHLLQQLDKVVDTRVTVLIEGETGTGKELIAAAVHYRSRRRDKLFVGQNCAAMPENLLESELFGHKKGAFTGAHEEKKGLFEIADGGTLFLDEVTEMPLSLQSKLLRVLQEGEIRPIGATQERRINVRIVAATNRNLEKEVSEGRFREDLYYRLKVFPLRVPPLRERREDIPLLATHFLQRFTTEMGKPAAGFSQQAMELFQSYDWPGNVRELQNEVQRLVIQIDPGGFVTPELLSPRLRQIEGVIERVRPTKGTLKEMMDQLERWLLIESLREHQNNKTAAAKALGITREGLHKKLRSFGL</sequence>
<keyword evidence="9" id="KW-1185">Reference proteome</keyword>
<dbReference type="SUPFAM" id="SSF55781">
    <property type="entry name" value="GAF domain-like"/>
    <property type="match status" value="1"/>
</dbReference>
<dbReference type="InterPro" id="IPR058031">
    <property type="entry name" value="AAA_lid_NorR"/>
</dbReference>
<gene>
    <name evidence="8" type="ORF">LVJ94_40115</name>
</gene>
<dbReference type="Pfam" id="PF00158">
    <property type="entry name" value="Sigma54_activat"/>
    <property type="match status" value="1"/>
</dbReference>
<name>A0ABZ2L1H8_9BACT</name>
<dbReference type="Proteomes" id="UP001374803">
    <property type="component" value="Chromosome"/>
</dbReference>
<keyword evidence="1" id="KW-0547">Nucleotide-binding</keyword>
<dbReference type="PANTHER" id="PTHR32071">
    <property type="entry name" value="TRANSCRIPTIONAL REGULATORY PROTEIN"/>
    <property type="match status" value="1"/>
</dbReference>
<evidence type="ECO:0000259" key="7">
    <source>
        <dbReference type="PROSITE" id="PS50045"/>
    </source>
</evidence>
<dbReference type="SMART" id="SM00240">
    <property type="entry name" value="FHA"/>
    <property type="match status" value="1"/>
</dbReference>
<dbReference type="InterPro" id="IPR002078">
    <property type="entry name" value="Sigma_54_int"/>
</dbReference>
<reference evidence="8" key="1">
    <citation type="submission" date="2021-12" db="EMBL/GenBank/DDBJ databases">
        <title>Discovery of the Pendulisporaceae a myxobacterial family with distinct sporulation behavior and unique specialized metabolism.</title>
        <authorList>
            <person name="Garcia R."/>
            <person name="Popoff A."/>
            <person name="Bader C.D."/>
            <person name="Loehr J."/>
            <person name="Walesch S."/>
            <person name="Walt C."/>
            <person name="Boldt J."/>
            <person name="Bunk B."/>
            <person name="Haeckl F.J.F.P.J."/>
            <person name="Gunesch A.P."/>
            <person name="Birkelbach J."/>
            <person name="Nuebel U."/>
            <person name="Pietschmann T."/>
            <person name="Bach T."/>
            <person name="Mueller R."/>
        </authorList>
    </citation>
    <scope>NUCLEOTIDE SEQUENCE</scope>
    <source>
        <strain evidence="8">MSr11367</strain>
    </source>
</reference>
<dbReference type="InterPro" id="IPR003018">
    <property type="entry name" value="GAF"/>
</dbReference>